<feature type="transmembrane region" description="Helical" evidence="1">
    <location>
        <begin position="40"/>
        <end position="73"/>
    </location>
</feature>
<dbReference type="AlphaFoldDB" id="A0A239XUP3"/>
<name>A0A239XUP3_9FLAO</name>
<reference evidence="2 3" key="1">
    <citation type="submission" date="2017-06" db="EMBL/GenBank/DDBJ databases">
        <authorList>
            <consortium name="Pathogen Informatics"/>
        </authorList>
    </citation>
    <scope>NUCLEOTIDE SEQUENCE [LARGE SCALE GENOMIC DNA]</scope>
    <source>
        <strain evidence="2 3">NCTC13490</strain>
    </source>
</reference>
<evidence type="ECO:0000256" key="1">
    <source>
        <dbReference type="SAM" id="Phobius"/>
    </source>
</evidence>
<evidence type="ECO:0000313" key="2">
    <source>
        <dbReference type="EMBL" id="SNV50719.1"/>
    </source>
</evidence>
<proteinExistence type="predicted"/>
<evidence type="ECO:0000313" key="3">
    <source>
        <dbReference type="Proteomes" id="UP000215196"/>
    </source>
</evidence>
<accession>A0A239XUP3</accession>
<protein>
    <submittedName>
        <fullName evidence="2">Uncharacterized protein</fullName>
    </submittedName>
</protein>
<gene>
    <name evidence="2" type="ORF">SAMEA4412677_02466</name>
</gene>
<dbReference type="Proteomes" id="UP000215196">
    <property type="component" value="Chromosome 1"/>
</dbReference>
<keyword evidence="1" id="KW-1133">Transmembrane helix</keyword>
<keyword evidence="1" id="KW-0472">Membrane</keyword>
<dbReference type="EMBL" id="LT906465">
    <property type="protein sequence ID" value="SNV50719.1"/>
    <property type="molecule type" value="Genomic_DNA"/>
</dbReference>
<sequence length="85" mass="10079">MRLALLRINSSVLRTSLNKNIVNEIEFINYIMYVLKKSYFFFLCLFALLLFFLLCVATLCLFLFFPLGIFLMIKVNIQFIILQLL</sequence>
<keyword evidence="3" id="KW-1185">Reference proteome</keyword>
<organism evidence="2 3">
    <name type="scientific">Chryseobacterium taklimakanense</name>
    <dbReference type="NCBI Taxonomy" id="536441"/>
    <lineage>
        <taxon>Bacteria</taxon>
        <taxon>Pseudomonadati</taxon>
        <taxon>Bacteroidota</taxon>
        <taxon>Flavobacteriia</taxon>
        <taxon>Flavobacteriales</taxon>
        <taxon>Weeksellaceae</taxon>
        <taxon>Chryseobacterium group</taxon>
        <taxon>Chryseobacterium</taxon>
    </lineage>
</organism>
<keyword evidence="1" id="KW-0812">Transmembrane</keyword>
<dbReference type="KEGG" id="ctak:4412677_02466"/>